<accession>A0AAD4IFT7</accession>
<organism evidence="2 3">
    <name type="scientific">Alternaria panax</name>
    <dbReference type="NCBI Taxonomy" id="48097"/>
    <lineage>
        <taxon>Eukaryota</taxon>
        <taxon>Fungi</taxon>
        <taxon>Dikarya</taxon>
        <taxon>Ascomycota</taxon>
        <taxon>Pezizomycotina</taxon>
        <taxon>Dothideomycetes</taxon>
        <taxon>Pleosporomycetidae</taxon>
        <taxon>Pleosporales</taxon>
        <taxon>Pleosporineae</taxon>
        <taxon>Pleosporaceae</taxon>
        <taxon>Alternaria</taxon>
        <taxon>Alternaria sect. Panax</taxon>
    </lineage>
</organism>
<reference evidence="2" key="1">
    <citation type="submission" date="2021-07" db="EMBL/GenBank/DDBJ databases">
        <title>Genome Resource of American Ginseng Black Spot Pathogen Alternaria panax.</title>
        <authorList>
            <person name="Qiu C."/>
            <person name="Wang W."/>
            <person name="Liu Z."/>
        </authorList>
    </citation>
    <scope>NUCLEOTIDE SEQUENCE</scope>
    <source>
        <strain evidence="2">BNCC115425</strain>
    </source>
</reference>
<evidence type="ECO:0000259" key="1">
    <source>
        <dbReference type="PROSITE" id="PS51462"/>
    </source>
</evidence>
<keyword evidence="3" id="KW-1185">Reference proteome</keyword>
<dbReference type="CDD" id="cd03676">
    <property type="entry name" value="NUDIX_Tnr3_like"/>
    <property type="match status" value="1"/>
</dbReference>
<name>A0AAD4IFT7_9PLEO</name>
<dbReference type="EMBL" id="JAANER010000002">
    <property type="protein sequence ID" value="KAG9193759.1"/>
    <property type="molecule type" value="Genomic_DNA"/>
</dbReference>
<dbReference type="Gene3D" id="3.90.79.10">
    <property type="entry name" value="Nucleoside Triphosphate Pyrophosphohydrolase"/>
    <property type="match status" value="1"/>
</dbReference>
<dbReference type="Pfam" id="PF00293">
    <property type="entry name" value="NUDIX"/>
    <property type="match status" value="1"/>
</dbReference>
<dbReference type="Proteomes" id="UP001199106">
    <property type="component" value="Unassembled WGS sequence"/>
</dbReference>
<proteinExistence type="predicted"/>
<comment type="caution">
    <text evidence="2">The sequence shown here is derived from an EMBL/GenBank/DDBJ whole genome shotgun (WGS) entry which is preliminary data.</text>
</comment>
<dbReference type="AlphaFoldDB" id="A0AAD4IFT7"/>
<protein>
    <recommendedName>
        <fullName evidence="1">Nudix hydrolase domain-containing protein</fullName>
    </recommendedName>
</protein>
<sequence length="198" mass="22580">MQGNPFALGFWAGELFPIYSAEDEHMLDLDSSGVNTFGIVNYSCHLIAYVTTDDGLRYWVPRRTKTKLTFPAMLDNRVVESLTSGETRIDCVVRECLEEASIPTEYTRANIRFYGSLSYQMTQADDGRQGHQHQVQYLCEIEIPEDAMPVPCDQEVQSFHLMALDKVVSALRNGEFKLNCAMTWMAFFYSAWACQRGE</sequence>
<dbReference type="SUPFAM" id="SSF55811">
    <property type="entry name" value="Nudix"/>
    <property type="match status" value="1"/>
</dbReference>
<dbReference type="InterPro" id="IPR000086">
    <property type="entry name" value="NUDIX_hydrolase_dom"/>
</dbReference>
<evidence type="ECO:0000313" key="3">
    <source>
        <dbReference type="Proteomes" id="UP001199106"/>
    </source>
</evidence>
<gene>
    <name evidence="2" type="ORF">G6011_03794</name>
</gene>
<dbReference type="PROSITE" id="PS51462">
    <property type="entry name" value="NUDIX"/>
    <property type="match status" value="1"/>
</dbReference>
<feature type="domain" description="Nudix hydrolase" evidence="1">
    <location>
        <begin position="41"/>
        <end position="184"/>
    </location>
</feature>
<dbReference type="InterPro" id="IPR015797">
    <property type="entry name" value="NUDIX_hydrolase-like_dom_sf"/>
</dbReference>
<evidence type="ECO:0000313" key="2">
    <source>
        <dbReference type="EMBL" id="KAG9193759.1"/>
    </source>
</evidence>